<dbReference type="InParanoid" id="A0A194XLQ9"/>
<keyword evidence="3 6" id="KW-0812">Transmembrane</keyword>
<accession>A0A194XLQ9</accession>
<dbReference type="RefSeq" id="XP_018075374.1">
    <property type="nucleotide sequence ID" value="XM_018222225.1"/>
</dbReference>
<organism evidence="7 8">
    <name type="scientific">Mollisia scopiformis</name>
    <name type="common">Conifer needle endophyte fungus</name>
    <name type="synonym">Phialocephala scopiformis</name>
    <dbReference type="NCBI Taxonomy" id="149040"/>
    <lineage>
        <taxon>Eukaryota</taxon>
        <taxon>Fungi</taxon>
        <taxon>Dikarya</taxon>
        <taxon>Ascomycota</taxon>
        <taxon>Pezizomycotina</taxon>
        <taxon>Leotiomycetes</taxon>
        <taxon>Helotiales</taxon>
        <taxon>Mollisiaceae</taxon>
        <taxon>Mollisia</taxon>
    </lineage>
</organism>
<dbReference type="SUPFAM" id="SSF103473">
    <property type="entry name" value="MFS general substrate transporter"/>
    <property type="match status" value="1"/>
</dbReference>
<dbReference type="GO" id="GO:0005886">
    <property type="term" value="C:plasma membrane"/>
    <property type="evidence" value="ECO:0007669"/>
    <property type="project" value="TreeGrafter"/>
</dbReference>
<keyword evidence="5 6" id="KW-0472">Membrane</keyword>
<dbReference type="Gene3D" id="1.20.1250.20">
    <property type="entry name" value="MFS general substrate transporter like domains"/>
    <property type="match status" value="1"/>
</dbReference>
<evidence type="ECO:0000256" key="3">
    <source>
        <dbReference type="ARBA" id="ARBA00022692"/>
    </source>
</evidence>
<protein>
    <recommendedName>
        <fullName evidence="9">Sucrose transporter</fullName>
    </recommendedName>
</protein>
<sequence>MAALTSWRYQPILARNSSDGSPFPQDSVYNSDGDDDARVIVVETTGEKLDEPALRATSYLFVLSLSFGALQIVFAVLSSYGSSQLLSVGLSKTSVGLTWLAGPLVGTFVQPYIGIRSDRCRLRCGKRRIFVGIGVGGIIFCLLGLGWAPDLISTKDEQTIGKTQMMGYTLLCKSMTLICMVALQIAIQPVQVGLRALIIDTCPSQQQSRASAWAAAAMIGIGNIIGQLSGATDLPKLLPFLANTQFKDLCLVTLFALLLSLSGLWLFIKERGPEKSVNEMVESTSCQPSDGRRIVSAMWNLPQDVLEVWKIQFFSWMGWFLFIYYITIYIDKISLDHLLTDDRQLNGLKGLKFAKNESLRSGPRVMLLYSCISLISSTIFPYIISPSSSLVCSGKFMDRIWKSKLTFSNLWTGSQILFSICMFSSCFVSTTEAVTALVATMGVS</sequence>
<feature type="transmembrane region" description="Helical" evidence="6">
    <location>
        <begin position="311"/>
        <end position="330"/>
    </location>
</feature>
<dbReference type="Proteomes" id="UP000070700">
    <property type="component" value="Unassembled WGS sequence"/>
</dbReference>
<feature type="transmembrane region" description="Helical" evidence="6">
    <location>
        <begin position="365"/>
        <end position="384"/>
    </location>
</feature>
<reference evidence="7 8" key="1">
    <citation type="submission" date="2015-10" db="EMBL/GenBank/DDBJ databases">
        <title>Full genome of DAOMC 229536 Phialocephala scopiformis, a fungal endophyte of spruce producing the potent anti-insectan compound rugulosin.</title>
        <authorList>
            <consortium name="DOE Joint Genome Institute"/>
            <person name="Walker A.K."/>
            <person name="Frasz S.L."/>
            <person name="Seifert K.A."/>
            <person name="Miller J.D."/>
            <person name="Mondo S.J."/>
            <person name="Labutti K."/>
            <person name="Lipzen A."/>
            <person name="Dockter R."/>
            <person name="Kennedy M."/>
            <person name="Grigoriev I.V."/>
            <person name="Spatafora J.W."/>
        </authorList>
    </citation>
    <scope>NUCLEOTIDE SEQUENCE [LARGE SCALE GENOMIC DNA]</scope>
    <source>
        <strain evidence="7 8">CBS 120377</strain>
    </source>
</reference>
<keyword evidence="8" id="KW-1185">Reference proteome</keyword>
<dbReference type="GO" id="GO:0008506">
    <property type="term" value="F:sucrose:proton symporter activity"/>
    <property type="evidence" value="ECO:0007669"/>
    <property type="project" value="TreeGrafter"/>
</dbReference>
<dbReference type="EMBL" id="KQ947408">
    <property type="protein sequence ID" value="KUJ21019.1"/>
    <property type="molecule type" value="Genomic_DNA"/>
</dbReference>
<proteinExistence type="predicted"/>
<evidence type="ECO:0000256" key="5">
    <source>
        <dbReference type="ARBA" id="ARBA00023136"/>
    </source>
</evidence>
<feature type="transmembrane region" description="Helical" evidence="6">
    <location>
        <begin position="58"/>
        <end position="77"/>
    </location>
</feature>
<dbReference type="InterPro" id="IPR036259">
    <property type="entry name" value="MFS_trans_sf"/>
</dbReference>
<feature type="transmembrane region" description="Helical" evidence="6">
    <location>
        <begin position="249"/>
        <end position="268"/>
    </location>
</feature>
<dbReference type="KEGG" id="psco:LY89DRAFT_778647"/>
<gene>
    <name evidence="7" type="ORF">LY89DRAFT_778647</name>
</gene>
<evidence type="ECO:0000313" key="7">
    <source>
        <dbReference type="EMBL" id="KUJ21019.1"/>
    </source>
</evidence>
<evidence type="ECO:0000313" key="8">
    <source>
        <dbReference type="Proteomes" id="UP000070700"/>
    </source>
</evidence>
<dbReference type="AlphaFoldDB" id="A0A194XLQ9"/>
<evidence type="ECO:0000256" key="1">
    <source>
        <dbReference type="ARBA" id="ARBA00004141"/>
    </source>
</evidence>
<name>A0A194XLQ9_MOLSC</name>
<comment type="subcellular location">
    <subcellularLocation>
        <location evidence="1">Membrane</location>
        <topology evidence="1">Multi-pass membrane protein</topology>
    </subcellularLocation>
</comment>
<dbReference type="PANTHER" id="PTHR19432">
    <property type="entry name" value="SUGAR TRANSPORTER"/>
    <property type="match status" value="1"/>
</dbReference>
<evidence type="ECO:0000256" key="4">
    <source>
        <dbReference type="ARBA" id="ARBA00022989"/>
    </source>
</evidence>
<dbReference type="PANTHER" id="PTHR19432:SF35">
    <property type="entry name" value="SOLUTE CARRIER FAMILY 45 MEMBER 3 ISOFORM X1"/>
    <property type="match status" value="1"/>
</dbReference>
<keyword evidence="4 6" id="KW-1133">Transmembrane helix</keyword>
<dbReference type="GeneID" id="28831951"/>
<feature type="transmembrane region" description="Helical" evidence="6">
    <location>
        <begin position="168"/>
        <end position="187"/>
    </location>
</feature>
<keyword evidence="2" id="KW-0813">Transport</keyword>
<feature type="transmembrane region" description="Helical" evidence="6">
    <location>
        <begin position="97"/>
        <end position="115"/>
    </location>
</feature>
<evidence type="ECO:0000256" key="6">
    <source>
        <dbReference type="SAM" id="Phobius"/>
    </source>
</evidence>
<feature type="transmembrane region" description="Helical" evidence="6">
    <location>
        <begin position="416"/>
        <end position="439"/>
    </location>
</feature>
<evidence type="ECO:0008006" key="9">
    <source>
        <dbReference type="Google" id="ProtNLM"/>
    </source>
</evidence>
<feature type="transmembrane region" description="Helical" evidence="6">
    <location>
        <begin position="127"/>
        <end position="148"/>
    </location>
</feature>
<evidence type="ECO:0000256" key="2">
    <source>
        <dbReference type="ARBA" id="ARBA00022448"/>
    </source>
</evidence>
<dbReference type="OrthoDB" id="4540540at2759"/>